<keyword evidence="2" id="KW-0732">Signal</keyword>
<feature type="transmembrane region" description="Helical" evidence="1">
    <location>
        <begin position="57"/>
        <end position="73"/>
    </location>
</feature>
<proteinExistence type="predicted"/>
<evidence type="ECO:0000256" key="1">
    <source>
        <dbReference type="SAM" id="Phobius"/>
    </source>
</evidence>
<keyword evidence="1" id="KW-0812">Transmembrane</keyword>
<organism evidence="3">
    <name type="scientific">Homo sapiens</name>
    <name type="common">Human</name>
    <dbReference type="NCBI Taxonomy" id="9606"/>
    <lineage>
        <taxon>Eukaryota</taxon>
        <taxon>Metazoa</taxon>
        <taxon>Chordata</taxon>
        <taxon>Craniata</taxon>
        <taxon>Vertebrata</taxon>
        <taxon>Euteleostomi</taxon>
        <taxon>Mammalia</taxon>
        <taxon>Eutheria</taxon>
        <taxon>Euarchontoglires</taxon>
        <taxon>Primates</taxon>
        <taxon>Haplorrhini</taxon>
        <taxon>Catarrhini</taxon>
        <taxon>Hominidae</taxon>
        <taxon>Homo</taxon>
    </lineage>
</organism>
<evidence type="ECO:0000256" key="2">
    <source>
        <dbReference type="SAM" id="SignalP"/>
    </source>
</evidence>
<feature type="chain" id="PRO_5003987860" evidence="2">
    <location>
        <begin position="19"/>
        <end position="76"/>
    </location>
</feature>
<dbReference type="OrthoDB" id="29308at2759"/>
<dbReference type="PeptideAtlas" id="L8ECD9"/>
<evidence type="ECO:0000313" key="3">
    <source>
        <dbReference type="EMBL" id="CCQ43397.1"/>
    </source>
</evidence>
<keyword evidence="1" id="KW-1133">Transmembrane helix</keyword>
<dbReference type="ChiTaRS" id="AP4E1">
    <property type="organism name" value="human"/>
</dbReference>
<gene>
    <name evidence="3" type="primary">AP4E1</name>
</gene>
<dbReference type="AlphaFoldDB" id="L8ECD9"/>
<protein>
    <submittedName>
        <fullName evidence="3">Alternative protein AP4E1</fullName>
    </submittedName>
</protein>
<accession>L8ECD9</accession>
<reference evidence="3" key="1">
    <citation type="journal article" date="2013" name="PLoS ONE">
        <title>Direct detection of alternative open reading frames translation products in human significantly expands the proteome.</title>
        <authorList>
            <person name="Vanderperre B."/>
            <person name="Lucier J.-F."/>
            <person name="Motard J."/>
            <person name="Tremblay G."/>
            <person name="Vanderperre S."/>
            <person name="Wisztorski M."/>
            <person name="Salzet M."/>
            <person name="Boisvert F.-M."/>
            <person name="Roucou X."/>
        </authorList>
    </citation>
    <scope>NUCLEOTIDE SEQUENCE</scope>
</reference>
<sequence length="76" mass="9077">MLLYLFWMVLWLKDSVRVQRLTNLPINARRKSFLRKKFSILNHMDSPFLHLASLDDSLLLAFLLVQMYLGIVLRQD</sequence>
<keyword evidence="1" id="KW-0472">Membrane</keyword>
<name>L8ECD9_HUMAN</name>
<feature type="signal peptide" evidence="2">
    <location>
        <begin position="1"/>
        <end position="18"/>
    </location>
</feature>
<dbReference type="EMBL" id="HF583900">
    <property type="protein sequence ID" value="CCQ43397.1"/>
    <property type="molecule type" value="Genomic_DNA"/>
</dbReference>